<dbReference type="OrthoDB" id="7284342at2"/>
<reference evidence="1 2" key="1">
    <citation type="submission" date="2019-09" db="EMBL/GenBank/DDBJ databases">
        <title>Genome sequencing of strain KACC 21233.</title>
        <authorList>
            <person name="Heo J."/>
            <person name="Kim S.-J."/>
            <person name="Kim J.-S."/>
            <person name="Hong S.-B."/>
            <person name="Kwon S.-W."/>
        </authorList>
    </citation>
    <scope>NUCLEOTIDE SEQUENCE [LARGE SCALE GENOMIC DNA]</scope>
    <source>
        <strain evidence="1 2">KACC 21233</strain>
    </source>
</reference>
<organism evidence="1 2">
    <name type="scientific">Acetobacter vaccinii</name>
    <dbReference type="NCBI Taxonomy" id="2592655"/>
    <lineage>
        <taxon>Bacteria</taxon>
        <taxon>Pseudomonadati</taxon>
        <taxon>Pseudomonadota</taxon>
        <taxon>Alphaproteobacteria</taxon>
        <taxon>Acetobacterales</taxon>
        <taxon>Acetobacteraceae</taxon>
        <taxon>Acetobacter</taxon>
    </lineage>
</organism>
<evidence type="ECO:0000313" key="1">
    <source>
        <dbReference type="EMBL" id="QEO18635.1"/>
    </source>
</evidence>
<dbReference type="KEGG" id="acek:FLP30_07995"/>
<keyword evidence="2" id="KW-1185">Reference proteome</keyword>
<accession>A0A5C1YSG9</accession>
<protein>
    <submittedName>
        <fullName evidence="1">Uncharacterized protein</fullName>
    </submittedName>
</protein>
<dbReference type="EMBL" id="CP043506">
    <property type="protein sequence ID" value="QEO18635.1"/>
    <property type="molecule type" value="Genomic_DNA"/>
</dbReference>
<dbReference type="AlphaFoldDB" id="A0A5C1YSG9"/>
<proteinExistence type="predicted"/>
<name>A0A5C1YSG9_9PROT</name>
<gene>
    <name evidence="1" type="ORF">FLP30_07995</name>
</gene>
<sequence>MPDFSMSHDTARLHRLIPRIALSGAGALGLMTALTGCTNQAYDSFAPACPITHIPPEAADYTLYNGKGTTFRDMVVHASIVRLQGDCLPGGEKNLKTRIVLRLAVERGPAATEEKISLPWFIVVMHGDKIVNKHVFHHSVTFPATFSTFQTGTKVAIVDLPIAPKSVDPGYSFEVGFQLNKDQFDYNRQHMHTATYRAY</sequence>
<evidence type="ECO:0000313" key="2">
    <source>
        <dbReference type="Proteomes" id="UP000324536"/>
    </source>
</evidence>
<dbReference type="Proteomes" id="UP000324536">
    <property type="component" value="Chromosome"/>
</dbReference>